<reference evidence="3" key="1">
    <citation type="submission" date="2015-07" db="EMBL/GenBank/DDBJ databases">
        <title>Whole genome sequence of an Ensifer adhaerens strain isolated from a cave pool in the Wind Cave National Park.</title>
        <authorList>
            <person name="Eng W.W.H."/>
            <person name="Gan H.M."/>
            <person name="Barton H.A."/>
            <person name="Savka M.A."/>
        </authorList>
    </citation>
    <scope>NUCLEOTIDE SEQUENCE [LARGE SCALE GENOMIC DNA]</scope>
    <source>
        <strain evidence="3">SD006</strain>
    </source>
</reference>
<dbReference type="OrthoDB" id="8420280at2"/>
<proteinExistence type="predicted"/>
<organism evidence="2 3">
    <name type="scientific">Ensifer adhaerens</name>
    <name type="common">Sinorhizobium morelense</name>
    <dbReference type="NCBI Taxonomy" id="106592"/>
    <lineage>
        <taxon>Bacteria</taxon>
        <taxon>Pseudomonadati</taxon>
        <taxon>Pseudomonadota</taxon>
        <taxon>Alphaproteobacteria</taxon>
        <taxon>Hyphomicrobiales</taxon>
        <taxon>Rhizobiaceae</taxon>
        <taxon>Sinorhizobium/Ensifer group</taxon>
        <taxon>Ensifer</taxon>
    </lineage>
</organism>
<evidence type="ECO:0000256" key="1">
    <source>
        <dbReference type="SAM" id="SignalP"/>
    </source>
</evidence>
<evidence type="ECO:0000313" key="2">
    <source>
        <dbReference type="EMBL" id="KOF15709.1"/>
    </source>
</evidence>
<dbReference type="Proteomes" id="UP000037425">
    <property type="component" value="Unassembled WGS sequence"/>
</dbReference>
<protein>
    <submittedName>
        <fullName evidence="2">Uncharacterized protein</fullName>
    </submittedName>
</protein>
<evidence type="ECO:0000313" key="3">
    <source>
        <dbReference type="Proteomes" id="UP000037425"/>
    </source>
</evidence>
<accession>A0A0L8BMC1</accession>
<dbReference type="PATRIC" id="fig|106592.7.peg.2298"/>
<comment type="caution">
    <text evidence="2">The sequence shown here is derived from an EMBL/GenBank/DDBJ whole genome shotgun (WGS) entry which is preliminary data.</text>
</comment>
<keyword evidence="1" id="KW-0732">Signal</keyword>
<feature type="chain" id="PRO_5005581181" evidence="1">
    <location>
        <begin position="28"/>
        <end position="99"/>
    </location>
</feature>
<name>A0A0L8BMC1_ENSAD</name>
<feature type="signal peptide" evidence="1">
    <location>
        <begin position="1"/>
        <end position="27"/>
    </location>
</feature>
<dbReference type="EMBL" id="LGAP01000017">
    <property type="protein sequence ID" value="KOF15709.1"/>
    <property type="molecule type" value="Genomic_DNA"/>
</dbReference>
<gene>
    <name evidence="2" type="ORF">AC244_22195</name>
</gene>
<sequence>MKLSLRTSLAAFVLSTALAGAAAPAFADSYYQGIDPHAIKPRPTTQSQMMYDNRSVDRMPTGSIYQTAPPRVIYQNPQLQDRYQGGDGDYYQGIVAPTY</sequence>
<dbReference type="AlphaFoldDB" id="A0A0L8BMC1"/>
<dbReference type="RefSeq" id="WP_053250982.1">
    <property type="nucleotide sequence ID" value="NZ_LGAP01000017.1"/>
</dbReference>